<dbReference type="RefSeq" id="WP_271325584.1">
    <property type="nucleotide sequence ID" value="NZ_JAAGKO020000108.1"/>
</dbReference>
<keyword evidence="2" id="KW-1185">Reference proteome</keyword>
<comment type="caution">
    <text evidence="1">The sequence shown here is derived from an EMBL/GenBank/DDBJ whole genome shotgun (WGS) entry which is preliminary data.</text>
</comment>
<reference evidence="1 2" key="1">
    <citation type="submission" date="2023-05" db="EMBL/GenBank/DDBJ databases">
        <title>Streptantibioticus silvisoli sp. nov., acidotolerant actinomycetes 1 from pine litter.</title>
        <authorList>
            <person name="Swiecimska M."/>
            <person name="Golinska P."/>
            <person name="Sangal V."/>
            <person name="Wachnowicz B."/>
            <person name="Goodfellow M."/>
        </authorList>
    </citation>
    <scope>NUCLEOTIDE SEQUENCE [LARGE SCALE GENOMIC DNA]</scope>
    <source>
        <strain evidence="1 2">SL54</strain>
    </source>
</reference>
<accession>A0ABT6WB12</accession>
<dbReference type="Gene3D" id="3.90.1200.10">
    <property type="match status" value="1"/>
</dbReference>
<proteinExistence type="predicted"/>
<dbReference type="Proteomes" id="UP001156398">
    <property type="component" value="Unassembled WGS sequence"/>
</dbReference>
<sequence>MTAGDHDVGEADRRFRVWMRANLDLAAARFGLKVTGEPVFGWRDRSVAAVATLAGPAAGGPNGGRWLRVVSEQLQWAHGRAWTGNADAGVLHGLPKPHVLDAHEWAEGDWRRQRAEVMTLLPGSPCSPTDVAAGPLDPDNGWWKGLGSALHRLAATPTDRVAIDQEKVDRRVRAAYGEEADVRIHRWETVHGDLHWANLLTPLGIVDWELWGRGPVGTDAATLHCYSLTVPDLARRVRDEFPVLDTPDGRRAQLYVAARLLHRIGLGDHPRLADPLRNHVRALLR</sequence>
<gene>
    <name evidence="1" type="ORF">POF43_033940</name>
</gene>
<dbReference type="EMBL" id="JAAGKO020000108">
    <property type="protein sequence ID" value="MDI5967667.1"/>
    <property type="molecule type" value="Genomic_DNA"/>
</dbReference>
<evidence type="ECO:0000313" key="2">
    <source>
        <dbReference type="Proteomes" id="UP001156398"/>
    </source>
</evidence>
<organism evidence="1 2">
    <name type="scientific">Streptantibioticus silvisoli</name>
    <dbReference type="NCBI Taxonomy" id="2705255"/>
    <lineage>
        <taxon>Bacteria</taxon>
        <taxon>Bacillati</taxon>
        <taxon>Actinomycetota</taxon>
        <taxon>Actinomycetes</taxon>
        <taxon>Kitasatosporales</taxon>
        <taxon>Streptomycetaceae</taxon>
        <taxon>Streptantibioticus</taxon>
    </lineage>
</organism>
<protein>
    <submittedName>
        <fullName evidence="1">Aminoglycoside phosphotransferase</fullName>
    </submittedName>
</protein>
<dbReference type="SUPFAM" id="SSF56112">
    <property type="entry name" value="Protein kinase-like (PK-like)"/>
    <property type="match status" value="1"/>
</dbReference>
<name>A0ABT6WB12_9ACTN</name>
<evidence type="ECO:0000313" key="1">
    <source>
        <dbReference type="EMBL" id="MDI5967667.1"/>
    </source>
</evidence>
<dbReference type="InterPro" id="IPR011009">
    <property type="entry name" value="Kinase-like_dom_sf"/>
</dbReference>